<dbReference type="Proteomes" id="UP000678499">
    <property type="component" value="Unassembled WGS sequence"/>
</dbReference>
<comment type="subcellular location">
    <subcellularLocation>
        <location evidence="1">Cell membrane</location>
        <topology evidence="1">Multi-pass membrane protein</topology>
    </subcellularLocation>
</comment>
<feature type="transmembrane region" description="Helical" evidence="8">
    <location>
        <begin position="549"/>
        <end position="568"/>
    </location>
</feature>
<gene>
    <name evidence="9" type="ORF">NMOB1V02_LOCUS7857</name>
</gene>
<feature type="transmembrane region" description="Helical" evidence="8">
    <location>
        <begin position="588"/>
        <end position="607"/>
    </location>
</feature>
<reference evidence="9" key="1">
    <citation type="submission" date="2020-11" db="EMBL/GenBank/DDBJ databases">
        <authorList>
            <person name="Tran Van P."/>
        </authorList>
    </citation>
    <scope>NUCLEOTIDE SEQUENCE</scope>
</reference>
<evidence type="ECO:0000256" key="3">
    <source>
        <dbReference type="ARBA" id="ARBA00022475"/>
    </source>
</evidence>
<sequence>MFHTLVTSPLGIYALQPEEAAGSLRHGSFPIISPTDAKLPDNLFIPPASFYNTSLMSDNVTVVLNVSNPMSLDWFLAAFLPQKDAGISPGGMISLCQVTFFVSVMYLTQPDVIFVVPEIHDFQNFKLHQDVRSSQYYKFYVPADTWRVNVTLAKCTPKKATRGALCPVMLSASAESLPITDKPETAWKNCSEDFRSSTCTFEFMPKEEAWHFLRVEALTSSAEVILQLWVLTACSYQAPQQSYMMMTELTPRQICASLLKNVSQHASFFPNIYYLVQRSQPDYFSRAGCLERLALRFCVCCFECFTDSSSSRTYLERITGDGPMSYYFKLPNDDFDAPPIDSVEIPVSSNPHLFSFDLHSVIDVGGTLSVGFSLEGRGYGRPLRIPETNPGIRVFGCLAHGRRAELKADGWCTSGLFLQVNSSFVTATKVEVQVPFPSPGRWYLMLMAQCYSYNDGRFGKPELSPCRDEAALVKINAHLQPCLKGRCENSGCCRCDDRGERWCVGYRGWFCNDDAEALPEYVQLLATLLLTLSNLMFVPSIGIAIMKKFYSEALVFFVTMSVSALYHACDRFGAYSFCLLEMGVLQTLDFYCGLLSFWVTLLAMAGLPWGFKSAFHLLGAVGILLAVEMDRASVWAFVVPTAFAALIMFSAWVVFCSLDRRCYPGKRYFTLRLLPGLILGACGLAVFSFFETESNYYLTHSAWHALMAAALCFLLPFVHPGKSVTRRDVYGFRETTSSRPIIQTTTTADSVMGGATLNRKRVSVNHGHLDNQEERGLDVEQVSNSDVFKFSFAETYRRGGSGGMDTWLAQSPTENKAVVSVSPHPSVGVEGQSIMQHKDGHASLREEEEEET</sequence>
<evidence type="ECO:0000256" key="6">
    <source>
        <dbReference type="ARBA" id="ARBA00023136"/>
    </source>
</evidence>
<proteinExistence type="inferred from homology"/>
<dbReference type="OrthoDB" id="69646at2759"/>
<dbReference type="AlphaFoldDB" id="A0A7R9BTE0"/>
<dbReference type="EMBL" id="CAJPEX010002006">
    <property type="protein sequence ID" value="CAG0920346.1"/>
    <property type="molecule type" value="Genomic_DNA"/>
</dbReference>
<dbReference type="EMBL" id="OA884043">
    <property type="protein sequence ID" value="CAD7280194.1"/>
    <property type="molecule type" value="Genomic_DNA"/>
</dbReference>
<feature type="transmembrane region" description="Helical" evidence="8">
    <location>
        <begin position="635"/>
        <end position="658"/>
    </location>
</feature>
<evidence type="ECO:0000256" key="7">
    <source>
        <dbReference type="SAM" id="MobiDB-lite"/>
    </source>
</evidence>
<evidence type="ECO:0000256" key="2">
    <source>
        <dbReference type="ARBA" id="ARBA00005542"/>
    </source>
</evidence>
<feature type="transmembrane region" description="Helical" evidence="8">
    <location>
        <begin position="702"/>
        <end position="718"/>
    </location>
</feature>
<dbReference type="PANTHER" id="PTHR14319">
    <property type="entry name" value="FIVE-SPAN TRANSMEMBRANE PROTEIN M83"/>
    <property type="match status" value="1"/>
</dbReference>
<evidence type="ECO:0000256" key="4">
    <source>
        <dbReference type="ARBA" id="ARBA00022692"/>
    </source>
</evidence>
<evidence type="ECO:0000313" key="10">
    <source>
        <dbReference type="Proteomes" id="UP000678499"/>
    </source>
</evidence>
<keyword evidence="6 8" id="KW-0472">Membrane</keyword>
<keyword evidence="5 8" id="KW-1133">Transmembrane helix</keyword>
<protein>
    <recommendedName>
        <fullName evidence="11">Transmembrane protein 8B</fullName>
    </recommendedName>
</protein>
<evidence type="ECO:0008006" key="11">
    <source>
        <dbReference type="Google" id="ProtNLM"/>
    </source>
</evidence>
<dbReference type="PANTHER" id="PTHR14319:SF3">
    <property type="entry name" value="TRANSMEMBRANE PROTEIN-LIKE PROTEIN"/>
    <property type="match status" value="1"/>
</dbReference>
<feature type="compositionally biased region" description="Basic and acidic residues" evidence="7">
    <location>
        <begin position="836"/>
        <end position="845"/>
    </location>
</feature>
<keyword evidence="4 8" id="KW-0812">Transmembrane</keyword>
<accession>A0A7R9BTE0</accession>
<evidence type="ECO:0000256" key="5">
    <source>
        <dbReference type="ARBA" id="ARBA00022989"/>
    </source>
</evidence>
<name>A0A7R9BTE0_9CRUS</name>
<feature type="transmembrane region" description="Helical" evidence="8">
    <location>
        <begin position="670"/>
        <end position="690"/>
    </location>
</feature>
<dbReference type="InterPro" id="IPR021910">
    <property type="entry name" value="NGX6/PGAP6/MYMK"/>
</dbReference>
<evidence type="ECO:0000256" key="8">
    <source>
        <dbReference type="SAM" id="Phobius"/>
    </source>
</evidence>
<keyword evidence="10" id="KW-1185">Reference proteome</keyword>
<evidence type="ECO:0000313" key="9">
    <source>
        <dbReference type="EMBL" id="CAD7280194.1"/>
    </source>
</evidence>
<organism evidence="9">
    <name type="scientific">Notodromas monacha</name>
    <dbReference type="NCBI Taxonomy" id="399045"/>
    <lineage>
        <taxon>Eukaryota</taxon>
        <taxon>Metazoa</taxon>
        <taxon>Ecdysozoa</taxon>
        <taxon>Arthropoda</taxon>
        <taxon>Crustacea</taxon>
        <taxon>Oligostraca</taxon>
        <taxon>Ostracoda</taxon>
        <taxon>Podocopa</taxon>
        <taxon>Podocopida</taxon>
        <taxon>Cypridocopina</taxon>
        <taxon>Cypridoidea</taxon>
        <taxon>Cyprididae</taxon>
        <taxon>Notodromas</taxon>
    </lineage>
</organism>
<feature type="transmembrane region" description="Helical" evidence="8">
    <location>
        <begin position="614"/>
        <end position="629"/>
    </location>
</feature>
<feature type="transmembrane region" description="Helical" evidence="8">
    <location>
        <begin position="521"/>
        <end position="542"/>
    </location>
</feature>
<dbReference type="Pfam" id="PF12036">
    <property type="entry name" value="DUF3522"/>
    <property type="match status" value="1"/>
</dbReference>
<feature type="region of interest" description="Disordered" evidence="7">
    <location>
        <begin position="821"/>
        <end position="852"/>
    </location>
</feature>
<dbReference type="GO" id="GO:0005886">
    <property type="term" value="C:plasma membrane"/>
    <property type="evidence" value="ECO:0007669"/>
    <property type="project" value="UniProtKB-SubCell"/>
</dbReference>
<comment type="similarity">
    <text evidence="2">Belongs to the TMEM8 family.</text>
</comment>
<keyword evidence="3" id="KW-1003">Cell membrane</keyword>
<evidence type="ECO:0000256" key="1">
    <source>
        <dbReference type="ARBA" id="ARBA00004651"/>
    </source>
</evidence>